<dbReference type="InterPro" id="IPR036179">
    <property type="entry name" value="Ig-like_dom_sf"/>
</dbReference>
<dbReference type="OrthoDB" id="9898104at2759"/>
<feature type="region of interest" description="Disordered" evidence="1">
    <location>
        <begin position="190"/>
        <end position="210"/>
    </location>
</feature>
<evidence type="ECO:0000259" key="4">
    <source>
        <dbReference type="Pfam" id="PF25830"/>
    </source>
</evidence>
<name>H0W039_CAVPO</name>
<dbReference type="eggNOG" id="ENOG502SDBU">
    <property type="taxonomic scope" value="Eukaryota"/>
</dbReference>
<keyword evidence="2" id="KW-0812">Transmembrane</keyword>
<evidence type="ECO:0000313" key="5">
    <source>
        <dbReference type="Ensembl" id="ENSCPOP00000016323.2"/>
    </source>
</evidence>
<dbReference type="SUPFAM" id="SSF48726">
    <property type="entry name" value="Immunoglobulin"/>
    <property type="match status" value="1"/>
</dbReference>
<keyword evidence="2" id="KW-1133">Transmembrane helix</keyword>
<evidence type="ECO:0000256" key="3">
    <source>
        <dbReference type="SAM" id="SignalP"/>
    </source>
</evidence>
<dbReference type="GO" id="GO:0004888">
    <property type="term" value="F:transmembrane signaling receptor activity"/>
    <property type="evidence" value="ECO:0007669"/>
    <property type="project" value="Ensembl"/>
</dbReference>
<dbReference type="OMA" id="FKDDGEF"/>
<dbReference type="GO" id="GO:0045577">
    <property type="term" value="P:regulation of B cell differentiation"/>
    <property type="evidence" value="ECO:0007669"/>
    <property type="project" value="InterPro"/>
</dbReference>
<reference evidence="5" key="3">
    <citation type="submission" date="2025-09" db="UniProtKB">
        <authorList>
            <consortium name="Ensembl"/>
        </authorList>
    </citation>
    <scope>IDENTIFICATION</scope>
    <source>
        <strain evidence="5">2N</strain>
    </source>
</reference>
<gene>
    <name evidence="5" type="primary">NFAM1</name>
</gene>
<dbReference type="KEGG" id="cpoc:100725032"/>
<dbReference type="VEuPathDB" id="HostDB:ENSCPOG00000019664"/>
<dbReference type="GO" id="GO:0050853">
    <property type="term" value="P:B cell receptor signaling pathway"/>
    <property type="evidence" value="ECO:0007669"/>
    <property type="project" value="TreeGrafter"/>
</dbReference>
<evidence type="ECO:0000256" key="1">
    <source>
        <dbReference type="SAM" id="MobiDB-lite"/>
    </source>
</evidence>
<accession>H0W039</accession>
<feature type="signal peptide" evidence="3">
    <location>
        <begin position="1"/>
        <end position="35"/>
    </location>
</feature>
<dbReference type="FunCoup" id="H0W039">
    <property type="interactions" value="49"/>
</dbReference>
<feature type="domain" description="NFAM1 Ig-like" evidence="4">
    <location>
        <begin position="35"/>
        <end position="141"/>
    </location>
</feature>
<proteinExistence type="predicted"/>
<dbReference type="GO" id="GO:0050861">
    <property type="term" value="P:positive regulation of B cell receptor signaling pathway"/>
    <property type="evidence" value="ECO:0007669"/>
    <property type="project" value="InterPro"/>
</dbReference>
<dbReference type="GeneTree" id="ENSGT00390000000787"/>
<dbReference type="PANTHER" id="PTHR35680:SF1">
    <property type="entry name" value="NFAT ACTIVATION MOLECULE 1"/>
    <property type="match status" value="1"/>
</dbReference>
<dbReference type="HOGENOM" id="CLU_083046_1_0_1"/>
<dbReference type="Bgee" id="ENSCPOG00000019664">
    <property type="expression patterns" value="Expressed in liver and 3 other cell types or tissues"/>
</dbReference>
<feature type="compositionally biased region" description="Polar residues" evidence="1">
    <location>
        <begin position="193"/>
        <end position="204"/>
    </location>
</feature>
<dbReference type="PANTHER" id="PTHR35680">
    <property type="entry name" value="NFAT ACTIVATION MOLECULE 1"/>
    <property type="match status" value="1"/>
</dbReference>
<dbReference type="GO" id="GO:0033173">
    <property type="term" value="P:calcineurin-NFAT signaling cascade"/>
    <property type="evidence" value="ECO:0007669"/>
    <property type="project" value="Ensembl"/>
</dbReference>
<protein>
    <submittedName>
        <fullName evidence="5">NFAT activating protein with ITAM motif 1</fullName>
    </submittedName>
</protein>
<organism evidence="5 6">
    <name type="scientific">Cavia porcellus</name>
    <name type="common">Guinea pig</name>
    <dbReference type="NCBI Taxonomy" id="10141"/>
    <lineage>
        <taxon>Eukaryota</taxon>
        <taxon>Metazoa</taxon>
        <taxon>Chordata</taxon>
        <taxon>Craniata</taxon>
        <taxon>Vertebrata</taxon>
        <taxon>Euteleostomi</taxon>
        <taxon>Mammalia</taxon>
        <taxon>Eutheria</taxon>
        <taxon>Euarchontoglires</taxon>
        <taxon>Glires</taxon>
        <taxon>Rodentia</taxon>
        <taxon>Hystricomorpha</taxon>
        <taxon>Caviidae</taxon>
        <taxon>Cavia</taxon>
    </lineage>
</organism>
<feature type="transmembrane region" description="Helical" evidence="2">
    <location>
        <begin position="157"/>
        <end position="180"/>
    </location>
</feature>
<feature type="region of interest" description="Disordered" evidence="1">
    <location>
        <begin position="230"/>
        <end position="263"/>
    </location>
</feature>
<dbReference type="GeneID" id="100725032"/>
<keyword evidence="3" id="KW-0732">Signal</keyword>
<dbReference type="InterPro" id="IPR057883">
    <property type="entry name" value="Ig_NFAM1"/>
</dbReference>
<reference evidence="6" key="1">
    <citation type="journal article" date="2011" name="Nature">
        <title>A high-resolution map of human evolutionary constraint using 29 mammals.</title>
        <authorList>
            <person name="Lindblad-Toh K."/>
            <person name="Garber M."/>
            <person name="Zuk O."/>
            <person name="Lin M.F."/>
            <person name="Parker B.J."/>
            <person name="Washietl S."/>
            <person name="Kheradpour P."/>
            <person name="Ernst J."/>
            <person name="Jordan G."/>
            <person name="Mauceli E."/>
            <person name="Ward L.D."/>
            <person name="Lowe C.B."/>
            <person name="Holloway A.K."/>
            <person name="Clamp M."/>
            <person name="Gnerre S."/>
            <person name="Alfoldi J."/>
            <person name="Beal K."/>
            <person name="Chang J."/>
            <person name="Clawson H."/>
            <person name="Cuff J."/>
            <person name="Di Palma F."/>
            <person name="Fitzgerald S."/>
            <person name="Flicek P."/>
            <person name="Guttman M."/>
            <person name="Hubisz M.J."/>
            <person name="Jaffe D.B."/>
            <person name="Jungreis I."/>
            <person name="Kent W.J."/>
            <person name="Kostka D."/>
            <person name="Lara M."/>
            <person name="Martins A.L."/>
            <person name="Massingham T."/>
            <person name="Moltke I."/>
            <person name="Raney B.J."/>
            <person name="Rasmussen M.D."/>
            <person name="Robinson J."/>
            <person name="Stark A."/>
            <person name="Vilella A.J."/>
            <person name="Wen J."/>
            <person name="Xie X."/>
            <person name="Zody M.C."/>
            <person name="Baldwin J."/>
            <person name="Bloom T."/>
            <person name="Chin C.W."/>
            <person name="Heiman D."/>
            <person name="Nicol R."/>
            <person name="Nusbaum C."/>
            <person name="Young S."/>
            <person name="Wilkinson J."/>
            <person name="Worley K.C."/>
            <person name="Kovar C.L."/>
            <person name="Muzny D.M."/>
            <person name="Gibbs R.A."/>
            <person name="Cree A."/>
            <person name="Dihn H.H."/>
            <person name="Fowler G."/>
            <person name="Jhangiani S."/>
            <person name="Joshi V."/>
            <person name="Lee S."/>
            <person name="Lewis L.R."/>
            <person name="Nazareth L.V."/>
            <person name="Okwuonu G."/>
            <person name="Santibanez J."/>
            <person name="Warren W.C."/>
            <person name="Mardis E.R."/>
            <person name="Weinstock G.M."/>
            <person name="Wilson R.K."/>
            <person name="Delehaunty K."/>
            <person name="Dooling D."/>
            <person name="Fronik C."/>
            <person name="Fulton L."/>
            <person name="Fulton B."/>
            <person name="Graves T."/>
            <person name="Minx P."/>
            <person name="Sodergren E."/>
            <person name="Birney E."/>
            <person name="Margulies E.H."/>
            <person name="Herrero J."/>
            <person name="Green E.D."/>
            <person name="Haussler D."/>
            <person name="Siepel A."/>
            <person name="Goldman N."/>
            <person name="Pollard K.S."/>
            <person name="Pedersen J.S."/>
            <person name="Lander E.S."/>
            <person name="Kellis M."/>
        </authorList>
    </citation>
    <scope>NUCLEOTIDE SEQUENCE [LARGE SCALE GENOMIC DNA]</scope>
    <source>
        <strain evidence="6">2N</strain>
    </source>
</reference>
<reference evidence="5" key="2">
    <citation type="submission" date="2025-08" db="UniProtKB">
        <authorList>
            <consortium name="Ensembl"/>
        </authorList>
    </citation>
    <scope>IDENTIFICATION</scope>
    <source>
        <strain evidence="5">2N</strain>
    </source>
</reference>
<keyword evidence="6" id="KW-1185">Reference proteome</keyword>
<dbReference type="InParanoid" id="H0W039"/>
<dbReference type="Ensembl" id="ENSCPOT00000027010.2">
    <property type="protein sequence ID" value="ENSCPOP00000016323.2"/>
    <property type="gene ID" value="ENSCPOG00000019664.2"/>
</dbReference>
<dbReference type="CTD" id="150372"/>
<evidence type="ECO:0000256" key="2">
    <source>
        <dbReference type="SAM" id="Phobius"/>
    </source>
</evidence>
<dbReference type="Proteomes" id="UP000005447">
    <property type="component" value="Unassembled WGS sequence"/>
</dbReference>
<dbReference type="EMBL" id="AAKN02031328">
    <property type="status" value="NOT_ANNOTATED_CDS"/>
    <property type="molecule type" value="Genomic_DNA"/>
</dbReference>
<sequence>MESWLPWQGAVAGPCMAPRLFAVFLVPWTLQLTGGQLVNHTGLPIVVSLANMTSSFSCSITYNSKFKDFTVNYFHINLQGQGSQEEKLPCQPGPVIENRTYTLSCPVNLRLPDASATGTYYCVVRWPSYMVQGSGTFILVRDTGYQEPPPPPPSNQKALLCGFTGLLAVLSVLGTALLLWKKKQSLFPKKHPTQLSPDQRTASGATEPAAESVYTALQHRETEVYAYIDSKAGTPCPAQSPPSQEKEQQFQDDSEGNLVYENL</sequence>
<feature type="chain" id="PRO_5011614033" evidence="3">
    <location>
        <begin position="36"/>
        <end position="263"/>
    </location>
</feature>
<dbReference type="AlphaFoldDB" id="H0W039"/>
<dbReference type="RefSeq" id="XP_013008684.1">
    <property type="nucleotide sequence ID" value="XM_013153230.3"/>
</dbReference>
<dbReference type="InterPro" id="IPR033549">
    <property type="entry name" value="NFAM1"/>
</dbReference>
<evidence type="ECO:0000313" key="6">
    <source>
        <dbReference type="Proteomes" id="UP000005447"/>
    </source>
</evidence>
<dbReference type="GO" id="GO:0045121">
    <property type="term" value="C:membrane raft"/>
    <property type="evidence" value="ECO:0007669"/>
    <property type="project" value="TreeGrafter"/>
</dbReference>
<dbReference type="GO" id="GO:0001819">
    <property type="term" value="P:positive regulation of cytokine production"/>
    <property type="evidence" value="ECO:0007669"/>
    <property type="project" value="InterPro"/>
</dbReference>
<keyword evidence="2" id="KW-0472">Membrane</keyword>
<dbReference type="Pfam" id="PF25830">
    <property type="entry name" value="Ig_NFAM1"/>
    <property type="match status" value="1"/>
</dbReference>